<evidence type="ECO:0000313" key="3">
    <source>
        <dbReference type="Proteomes" id="UP001159363"/>
    </source>
</evidence>
<organism evidence="2 3">
    <name type="scientific">Dryococelus australis</name>
    <dbReference type="NCBI Taxonomy" id="614101"/>
    <lineage>
        <taxon>Eukaryota</taxon>
        <taxon>Metazoa</taxon>
        <taxon>Ecdysozoa</taxon>
        <taxon>Arthropoda</taxon>
        <taxon>Hexapoda</taxon>
        <taxon>Insecta</taxon>
        <taxon>Pterygota</taxon>
        <taxon>Neoptera</taxon>
        <taxon>Polyneoptera</taxon>
        <taxon>Phasmatodea</taxon>
        <taxon>Verophasmatodea</taxon>
        <taxon>Anareolatae</taxon>
        <taxon>Phasmatidae</taxon>
        <taxon>Eurycanthinae</taxon>
        <taxon>Dryococelus</taxon>
    </lineage>
</organism>
<protein>
    <submittedName>
        <fullName evidence="2">Uncharacterized protein</fullName>
    </submittedName>
</protein>
<name>A0ABQ9GSD4_9NEOP</name>
<evidence type="ECO:0000313" key="2">
    <source>
        <dbReference type="EMBL" id="KAJ8874932.1"/>
    </source>
</evidence>
<proteinExistence type="predicted"/>
<reference evidence="2 3" key="1">
    <citation type="submission" date="2023-02" db="EMBL/GenBank/DDBJ databases">
        <title>LHISI_Scaffold_Assembly.</title>
        <authorList>
            <person name="Stuart O.P."/>
            <person name="Cleave R."/>
            <person name="Magrath M.J.L."/>
            <person name="Mikheyev A.S."/>
        </authorList>
    </citation>
    <scope>NUCLEOTIDE SEQUENCE [LARGE SCALE GENOMIC DNA]</scope>
    <source>
        <strain evidence="2">Daus_M_001</strain>
        <tissue evidence="2">Leg muscle</tissue>
    </source>
</reference>
<keyword evidence="3" id="KW-1185">Reference proteome</keyword>
<dbReference type="Proteomes" id="UP001159363">
    <property type="component" value="Chromosome 8"/>
</dbReference>
<feature type="compositionally biased region" description="Low complexity" evidence="1">
    <location>
        <begin position="322"/>
        <end position="331"/>
    </location>
</feature>
<comment type="caution">
    <text evidence="2">The sequence shown here is derived from an EMBL/GenBank/DDBJ whole genome shotgun (WGS) entry which is preliminary data.</text>
</comment>
<dbReference type="EMBL" id="JARBHB010000009">
    <property type="protein sequence ID" value="KAJ8874932.1"/>
    <property type="molecule type" value="Genomic_DNA"/>
</dbReference>
<accession>A0ABQ9GSD4</accession>
<gene>
    <name evidence="2" type="ORF">PR048_022822</name>
</gene>
<feature type="region of interest" description="Disordered" evidence="1">
    <location>
        <begin position="318"/>
        <end position="347"/>
    </location>
</feature>
<evidence type="ECO:0000256" key="1">
    <source>
        <dbReference type="SAM" id="MobiDB-lite"/>
    </source>
</evidence>
<sequence length="385" mass="42368">MEAPRCQPSHLGQRSRLHHWWVLGRNFNHVNSHATRCIRWRHHTIFLVIKCTREAVGNPIVDPLNILPTLFMLPGADSRRRLKTAGRTHLHFFLVRCPDGKRRRYQCQFAIPLPPPLNPHPAILSGDRGADGFCRLVRCPSRQWAYTPWDTLQAPGRPAHVPCRVMQQADRRLCSRSRQCETGVGTIPFALLPCQNPTQHGVFVRAAGATRIDTPPGFKSCVFRTHTTTHARAGRDSGVGQGEGKVVVERGEVVAPACENDTTPTFRTLQSAPFGQQIQNTAGRGGWIISTLASRQGEPGSIPGRVTGFSKWESCRTMPLVGGSSPGSPASRAPPPPNSGAAPYSLQSPSSALKTEISSLTHLLGYTKKPMFSLFLFIILVHETL</sequence>